<dbReference type="InterPro" id="IPR007700">
    <property type="entry name" value="DUF668"/>
</dbReference>
<evidence type="ECO:0000259" key="2">
    <source>
        <dbReference type="Pfam" id="PF05003"/>
    </source>
</evidence>
<feature type="region of interest" description="Disordered" evidence="1">
    <location>
        <begin position="576"/>
        <end position="617"/>
    </location>
</feature>
<dbReference type="OrthoDB" id="2020544at2759"/>
<evidence type="ECO:0000313" key="5">
    <source>
        <dbReference type="Proteomes" id="UP000091857"/>
    </source>
</evidence>
<dbReference type="InterPro" id="IPR021864">
    <property type="entry name" value="DUF3475"/>
</dbReference>
<dbReference type="PANTHER" id="PTHR31730:SF18">
    <property type="entry name" value="PROTEIN PSK SIMULATOR 2"/>
    <property type="match status" value="1"/>
</dbReference>
<feature type="region of interest" description="Disordered" evidence="1">
    <location>
        <begin position="1"/>
        <end position="20"/>
    </location>
</feature>
<dbReference type="InterPro" id="IPR045021">
    <property type="entry name" value="PSI1/2/3"/>
</dbReference>
<proteinExistence type="predicted"/>
<name>A0A2C9U0E5_MANES</name>
<dbReference type="Pfam" id="PF11961">
    <property type="entry name" value="DUF3475"/>
    <property type="match status" value="1"/>
</dbReference>
<dbReference type="STRING" id="3983.A0A2C9U0E5"/>
<sequence>MGAVCSGGTKSKHVKVSHKNSGFSGKLNSVKSFTKHKENFHTHTDNVDDNFGKTTTPQRYNSGELFLSFSRELKPSTTAKGGAAKDGQKSSFIGKAGAVSLEKAVKVLDTLGSSMSNLNARSTFVSGMASRGNKISILAFEVANTVAKGANLFESLSEENVQFLKKEILHSEGVQELVSTDLKELLILAAADKREEFDVFAREVIRFGDLCKDPQWHSLDRYFTKLDSEHSGDGQTRADAKTTMQELTTLVQHTSELYHELHALDRFEQDYQQKLEEVESLHLPKKGESLTILQGELKQQRKLVRSLKKKSLWSKNLEEIMEKLVDIVTYLNQAILEAFGNNGVRSANEESDKNLQRLGAAGLALHYANVINQIDNIASRPTSLPPNTRDNLYHRLPSSVKIALRSRLQTVDTKEELTVAQVKAKMEKTLHWLVPIATNTNKAHQGFGWVGEWANAGHEFDKKSSTQNNLIRLQTLHHADKQKTDTYILELVTWLHRLISLVRHRVDGFKAMPVRSRTQKGLFLHTKMHRTLSLNNGITIYSSQISQEDTDLLDKVCRRRLVPGISKSQEFSIASKTGKFGGSSKSTGSSPVREINTRQKLHYPNNLDAVDGSHSTS</sequence>
<evidence type="ECO:0000313" key="4">
    <source>
        <dbReference type="EMBL" id="OAY22630.1"/>
    </source>
</evidence>
<dbReference type="Gramene" id="Manes.18G013100.1.v8.1">
    <property type="protein sequence ID" value="Manes.18G013100.1.v8.1.CDS"/>
    <property type="gene ID" value="Manes.18G013100.v8.1"/>
</dbReference>
<protein>
    <recommendedName>
        <fullName evidence="6">DUF668 domain-containing protein</fullName>
    </recommendedName>
</protein>
<dbReference type="GO" id="GO:0045927">
    <property type="term" value="P:positive regulation of growth"/>
    <property type="evidence" value="ECO:0007669"/>
    <property type="project" value="InterPro"/>
</dbReference>
<accession>A0A2C9U0E5</accession>
<feature type="compositionally biased region" description="Low complexity" evidence="1">
    <location>
        <begin position="576"/>
        <end position="590"/>
    </location>
</feature>
<evidence type="ECO:0008006" key="6">
    <source>
        <dbReference type="Google" id="ProtNLM"/>
    </source>
</evidence>
<organism evidence="4 5">
    <name type="scientific">Manihot esculenta</name>
    <name type="common">Cassava</name>
    <name type="synonym">Jatropha manihot</name>
    <dbReference type="NCBI Taxonomy" id="3983"/>
    <lineage>
        <taxon>Eukaryota</taxon>
        <taxon>Viridiplantae</taxon>
        <taxon>Streptophyta</taxon>
        <taxon>Embryophyta</taxon>
        <taxon>Tracheophyta</taxon>
        <taxon>Spermatophyta</taxon>
        <taxon>Magnoliopsida</taxon>
        <taxon>eudicotyledons</taxon>
        <taxon>Gunneridae</taxon>
        <taxon>Pentapetalae</taxon>
        <taxon>rosids</taxon>
        <taxon>fabids</taxon>
        <taxon>Malpighiales</taxon>
        <taxon>Euphorbiaceae</taxon>
        <taxon>Crotonoideae</taxon>
        <taxon>Manihoteae</taxon>
        <taxon>Manihot</taxon>
    </lineage>
</organism>
<dbReference type="EMBL" id="CM004404">
    <property type="protein sequence ID" value="OAY22630.1"/>
    <property type="molecule type" value="Genomic_DNA"/>
</dbReference>
<comment type="caution">
    <text evidence="4">The sequence shown here is derived from an EMBL/GenBank/DDBJ whole genome shotgun (WGS) entry which is preliminary data.</text>
</comment>
<feature type="domain" description="DUF668" evidence="2">
    <location>
        <begin position="357"/>
        <end position="442"/>
    </location>
</feature>
<dbReference type="AlphaFoldDB" id="A0A2C9U0E5"/>
<dbReference type="PANTHER" id="PTHR31730">
    <property type="entry name" value="OS01G0873900 PROTEIN"/>
    <property type="match status" value="1"/>
</dbReference>
<feature type="domain" description="DUF3475" evidence="3">
    <location>
        <begin position="137"/>
        <end position="193"/>
    </location>
</feature>
<evidence type="ECO:0000259" key="3">
    <source>
        <dbReference type="Pfam" id="PF11961"/>
    </source>
</evidence>
<keyword evidence="5" id="KW-1185">Reference proteome</keyword>
<gene>
    <name evidence="4" type="ORF">MANES_18G013100v8</name>
</gene>
<dbReference type="Pfam" id="PF05003">
    <property type="entry name" value="DUF668"/>
    <property type="match status" value="1"/>
</dbReference>
<dbReference type="Proteomes" id="UP000091857">
    <property type="component" value="Chromosome 18"/>
</dbReference>
<evidence type="ECO:0000256" key="1">
    <source>
        <dbReference type="SAM" id="MobiDB-lite"/>
    </source>
</evidence>
<reference evidence="5" key="1">
    <citation type="journal article" date="2016" name="Nat. Biotechnol.">
        <title>Sequencing wild and cultivated cassava and related species reveals extensive interspecific hybridization and genetic diversity.</title>
        <authorList>
            <person name="Bredeson J.V."/>
            <person name="Lyons J.B."/>
            <person name="Prochnik S.E."/>
            <person name="Wu G.A."/>
            <person name="Ha C.M."/>
            <person name="Edsinger-Gonzales E."/>
            <person name="Grimwood J."/>
            <person name="Schmutz J."/>
            <person name="Rabbi I.Y."/>
            <person name="Egesi C."/>
            <person name="Nauluvula P."/>
            <person name="Lebot V."/>
            <person name="Ndunguru J."/>
            <person name="Mkamilo G."/>
            <person name="Bart R.S."/>
            <person name="Setter T.L."/>
            <person name="Gleadow R.M."/>
            <person name="Kulakow P."/>
            <person name="Ferguson M.E."/>
            <person name="Rounsley S."/>
            <person name="Rokhsar D.S."/>
        </authorList>
    </citation>
    <scope>NUCLEOTIDE SEQUENCE [LARGE SCALE GENOMIC DNA]</scope>
    <source>
        <strain evidence="5">cv. AM560-2</strain>
    </source>
</reference>